<dbReference type="Proteomes" id="UP000315439">
    <property type="component" value="Unassembled WGS sequence"/>
</dbReference>
<reference evidence="8 9" key="1">
    <citation type="submission" date="2019-07" db="EMBL/GenBank/DDBJ databases">
        <title>Draft genome for Aliikangiella sp. M105.</title>
        <authorList>
            <person name="Wang G."/>
        </authorList>
    </citation>
    <scope>NUCLEOTIDE SEQUENCE [LARGE SCALE GENOMIC DNA]</scope>
    <source>
        <strain evidence="8 9">M105</strain>
    </source>
</reference>
<dbReference type="AlphaFoldDB" id="A0A545UAR9"/>
<evidence type="ECO:0000313" key="9">
    <source>
        <dbReference type="Proteomes" id="UP000315439"/>
    </source>
</evidence>
<sequence>MSKKQPASATKNLLQVSLAPFWKRLAAWIYDLLGGLAVFILALSVGLLIAYLVTLPWAENGAAVSSALSNNPLWLIYILACVQYYYVWCWVKGGQTVGMRAWNLKICRPNGEHLSWKEAYIRSIASIGGLGTLWCLIDKEKRGLQDLSCDSRVIVLPKGYGKEQKPLI</sequence>
<proteinExistence type="predicted"/>
<evidence type="ECO:0000313" key="8">
    <source>
        <dbReference type="EMBL" id="TQV86564.1"/>
    </source>
</evidence>
<gene>
    <name evidence="8" type="ORF">FLL46_16815</name>
</gene>
<feature type="domain" description="RDD" evidence="7">
    <location>
        <begin position="18"/>
        <end position="147"/>
    </location>
</feature>
<dbReference type="PANTHER" id="PTHR36115:SF10">
    <property type="entry name" value="RDD DOMAIN-CONTAINING PROTEIN"/>
    <property type="match status" value="1"/>
</dbReference>
<evidence type="ECO:0000256" key="1">
    <source>
        <dbReference type="ARBA" id="ARBA00004651"/>
    </source>
</evidence>
<feature type="transmembrane region" description="Helical" evidence="6">
    <location>
        <begin position="73"/>
        <end position="91"/>
    </location>
</feature>
<name>A0A545UAR9_9GAMM</name>
<evidence type="ECO:0000256" key="4">
    <source>
        <dbReference type="ARBA" id="ARBA00022989"/>
    </source>
</evidence>
<comment type="caution">
    <text evidence="8">The sequence shown here is derived from an EMBL/GenBank/DDBJ whole genome shotgun (WGS) entry which is preliminary data.</text>
</comment>
<keyword evidence="9" id="KW-1185">Reference proteome</keyword>
<keyword evidence="3 6" id="KW-0812">Transmembrane</keyword>
<dbReference type="OrthoDB" id="9793824at2"/>
<dbReference type="EMBL" id="VIKS01000010">
    <property type="protein sequence ID" value="TQV86564.1"/>
    <property type="molecule type" value="Genomic_DNA"/>
</dbReference>
<keyword evidence="2" id="KW-1003">Cell membrane</keyword>
<evidence type="ECO:0000256" key="3">
    <source>
        <dbReference type="ARBA" id="ARBA00022692"/>
    </source>
</evidence>
<accession>A0A545UAR9</accession>
<evidence type="ECO:0000259" key="7">
    <source>
        <dbReference type="Pfam" id="PF06271"/>
    </source>
</evidence>
<dbReference type="InterPro" id="IPR010432">
    <property type="entry name" value="RDD"/>
</dbReference>
<dbReference type="Pfam" id="PF06271">
    <property type="entry name" value="RDD"/>
    <property type="match status" value="1"/>
</dbReference>
<dbReference type="PANTHER" id="PTHR36115">
    <property type="entry name" value="PROLINE-RICH ANTIGEN HOMOLOG-RELATED"/>
    <property type="match status" value="1"/>
</dbReference>
<dbReference type="GO" id="GO:0005886">
    <property type="term" value="C:plasma membrane"/>
    <property type="evidence" value="ECO:0007669"/>
    <property type="project" value="UniProtKB-SubCell"/>
</dbReference>
<evidence type="ECO:0000256" key="6">
    <source>
        <dbReference type="SAM" id="Phobius"/>
    </source>
</evidence>
<evidence type="ECO:0000256" key="5">
    <source>
        <dbReference type="ARBA" id="ARBA00023136"/>
    </source>
</evidence>
<keyword evidence="5 6" id="KW-0472">Membrane</keyword>
<keyword evidence="4 6" id="KW-1133">Transmembrane helix</keyword>
<feature type="transmembrane region" description="Helical" evidence="6">
    <location>
        <begin position="28"/>
        <end position="53"/>
    </location>
</feature>
<dbReference type="InterPro" id="IPR051791">
    <property type="entry name" value="Pra-immunoreactive"/>
</dbReference>
<protein>
    <submittedName>
        <fullName evidence="8">RDD family protein</fullName>
    </submittedName>
</protein>
<evidence type="ECO:0000256" key="2">
    <source>
        <dbReference type="ARBA" id="ARBA00022475"/>
    </source>
</evidence>
<organism evidence="8 9">
    <name type="scientific">Aliikangiella coralliicola</name>
    <dbReference type="NCBI Taxonomy" id="2592383"/>
    <lineage>
        <taxon>Bacteria</taxon>
        <taxon>Pseudomonadati</taxon>
        <taxon>Pseudomonadota</taxon>
        <taxon>Gammaproteobacteria</taxon>
        <taxon>Oceanospirillales</taxon>
        <taxon>Pleioneaceae</taxon>
        <taxon>Aliikangiella</taxon>
    </lineage>
</organism>
<dbReference type="RefSeq" id="WP_142932488.1">
    <property type="nucleotide sequence ID" value="NZ_ML660166.1"/>
</dbReference>
<comment type="subcellular location">
    <subcellularLocation>
        <location evidence="1">Cell membrane</location>
        <topology evidence="1">Multi-pass membrane protein</topology>
    </subcellularLocation>
</comment>